<dbReference type="RefSeq" id="WP_187779690.1">
    <property type="nucleotide sequence ID" value="NZ_JACTUZ010000086.1"/>
</dbReference>
<dbReference type="EMBL" id="JACTUZ010000086">
    <property type="protein sequence ID" value="MBC9178600.1"/>
    <property type="molecule type" value="Genomic_DNA"/>
</dbReference>
<comment type="caution">
    <text evidence="3">The sequence shown here is derived from an EMBL/GenBank/DDBJ whole genome shotgun (WGS) entry which is preliminary data.</text>
</comment>
<evidence type="ECO:0000313" key="3">
    <source>
        <dbReference type="EMBL" id="MBC9178600.1"/>
    </source>
</evidence>
<name>A0ABR7R9Y2_9PROT</name>
<evidence type="ECO:0000313" key="4">
    <source>
        <dbReference type="Proteomes" id="UP000603940"/>
    </source>
</evidence>
<reference evidence="3 4" key="1">
    <citation type="journal article" date="2009" name="Int. J. Syst. Evol. Microbiol.">
        <title>Transfer of Teichococcus ludipueritiae and Muricoccus roseus to the genus Roseomonas, as Roseomonas ludipueritiae comb. nov. and Roseomonas rosea comb. nov., respectively, and emended description of the genus Roseomonas.</title>
        <authorList>
            <person name="Sanchez-Porro C."/>
            <person name="Gallego V."/>
            <person name="Busse H.J."/>
            <person name="Kampfer P."/>
            <person name="Ventosa A."/>
        </authorList>
    </citation>
    <scope>NUCLEOTIDE SEQUENCE [LARGE SCALE GENOMIC DNA]</scope>
    <source>
        <strain evidence="3 4">DSM 14915</strain>
    </source>
</reference>
<organism evidence="3 4">
    <name type="scientific">Pseudoroseomonas ludipueritiae</name>
    <dbReference type="NCBI Taxonomy" id="198093"/>
    <lineage>
        <taxon>Bacteria</taxon>
        <taxon>Pseudomonadati</taxon>
        <taxon>Pseudomonadota</taxon>
        <taxon>Alphaproteobacteria</taxon>
        <taxon>Acetobacterales</taxon>
        <taxon>Acetobacteraceae</taxon>
        <taxon>Pseudoroseomonas</taxon>
    </lineage>
</organism>
<keyword evidence="2" id="KW-0472">Membrane</keyword>
<keyword evidence="2" id="KW-0812">Transmembrane</keyword>
<accession>A0ABR7R9Y2</accession>
<proteinExistence type="predicted"/>
<keyword evidence="2" id="KW-1133">Transmembrane helix</keyword>
<dbReference type="Proteomes" id="UP000603940">
    <property type="component" value="Unassembled WGS sequence"/>
</dbReference>
<keyword evidence="4" id="KW-1185">Reference proteome</keyword>
<evidence type="ECO:0000256" key="1">
    <source>
        <dbReference type="SAM" id="MobiDB-lite"/>
    </source>
</evidence>
<sequence length="51" mass="5078">MAHAASVNLTSEAPAPRPRSDLSAATGILAALVISVGFWVAVGYAIRAVAG</sequence>
<gene>
    <name evidence="3" type="ORF">IBL25_16765</name>
</gene>
<feature type="region of interest" description="Disordered" evidence="1">
    <location>
        <begin position="1"/>
        <end position="20"/>
    </location>
</feature>
<feature type="transmembrane region" description="Helical" evidence="2">
    <location>
        <begin position="24"/>
        <end position="46"/>
    </location>
</feature>
<protein>
    <submittedName>
        <fullName evidence="3">Uncharacterized protein</fullName>
    </submittedName>
</protein>
<evidence type="ECO:0000256" key="2">
    <source>
        <dbReference type="SAM" id="Phobius"/>
    </source>
</evidence>